<dbReference type="PANTHER" id="PTHR30349">
    <property type="entry name" value="PHAGE INTEGRASE-RELATED"/>
    <property type="match status" value="1"/>
</dbReference>
<dbReference type="Gene3D" id="1.10.443.10">
    <property type="entry name" value="Intergrase catalytic core"/>
    <property type="match status" value="1"/>
</dbReference>
<evidence type="ECO:0000256" key="8">
    <source>
        <dbReference type="ARBA" id="ARBA00023306"/>
    </source>
</evidence>
<dbReference type="NCBIfam" id="NF001399">
    <property type="entry name" value="PRK00283.1"/>
    <property type="match status" value="1"/>
</dbReference>
<dbReference type="AlphaFoldDB" id="A0A1J0WHI3"/>
<dbReference type="InterPro" id="IPR002104">
    <property type="entry name" value="Integrase_catalytic"/>
</dbReference>
<dbReference type="GO" id="GO:0051301">
    <property type="term" value="P:cell division"/>
    <property type="evidence" value="ECO:0007669"/>
    <property type="project" value="UniProtKB-KW"/>
</dbReference>
<dbReference type="STRING" id="1917485.BOO69_09325"/>
<dbReference type="SUPFAM" id="SSF56349">
    <property type="entry name" value="DNA breaking-rejoining enzymes"/>
    <property type="match status" value="1"/>
</dbReference>
<dbReference type="InterPro" id="IPR004107">
    <property type="entry name" value="Integrase_SAM-like_N"/>
</dbReference>
<dbReference type="InterPro" id="IPR044068">
    <property type="entry name" value="CB"/>
</dbReference>
<dbReference type="GO" id="GO:0005737">
    <property type="term" value="C:cytoplasm"/>
    <property type="evidence" value="ECO:0007669"/>
    <property type="project" value="UniProtKB-SubCell"/>
</dbReference>
<dbReference type="RefSeq" id="WP_071971922.1">
    <property type="nucleotide sequence ID" value="NZ_CP018076.1"/>
</dbReference>
<evidence type="ECO:0000256" key="9">
    <source>
        <dbReference type="HAMAP-Rule" id="MF_01808"/>
    </source>
</evidence>
<dbReference type="InterPro" id="IPR013762">
    <property type="entry name" value="Integrase-like_cat_sf"/>
</dbReference>
<evidence type="ECO:0000313" key="13">
    <source>
        <dbReference type="Proteomes" id="UP000181897"/>
    </source>
</evidence>
<dbReference type="GO" id="GO:0006313">
    <property type="term" value="P:DNA transposition"/>
    <property type="evidence" value="ECO:0007669"/>
    <property type="project" value="UniProtKB-UniRule"/>
</dbReference>
<evidence type="ECO:0000256" key="1">
    <source>
        <dbReference type="ARBA" id="ARBA00004496"/>
    </source>
</evidence>
<dbReference type="KEGG" id="suam:BOO69_09325"/>
<keyword evidence="4 9" id="KW-0159">Chromosome partition</keyword>
<dbReference type="InterPro" id="IPR010998">
    <property type="entry name" value="Integrase_recombinase_N"/>
</dbReference>
<dbReference type="EMBL" id="CP018076">
    <property type="protein sequence ID" value="APE43590.1"/>
    <property type="molecule type" value="Genomic_DNA"/>
</dbReference>
<keyword evidence="2 9" id="KW-0963">Cytoplasm</keyword>
<evidence type="ECO:0000256" key="3">
    <source>
        <dbReference type="ARBA" id="ARBA00022618"/>
    </source>
</evidence>
<evidence type="ECO:0000313" key="12">
    <source>
        <dbReference type="EMBL" id="APE43590.1"/>
    </source>
</evidence>
<dbReference type="HAMAP" id="MF_01808">
    <property type="entry name" value="Recomb_XerC_XerD"/>
    <property type="match status" value="1"/>
</dbReference>
<comment type="function">
    <text evidence="9">Site-specific tyrosine recombinase, which acts by catalyzing the cutting and rejoining of the recombining DNA molecules. The XerC-XerD complex is essential to convert dimers of the bacterial chromosome into monomers to permit their segregation at cell division. It also contributes to the segregational stability of plasmids.</text>
</comment>
<dbReference type="PROSITE" id="PS51898">
    <property type="entry name" value="TYR_RECOMBINASE"/>
    <property type="match status" value="1"/>
</dbReference>
<organism evidence="12 13">
    <name type="scientific">Sulfitobacter alexandrii</name>
    <dbReference type="NCBI Taxonomy" id="1917485"/>
    <lineage>
        <taxon>Bacteria</taxon>
        <taxon>Pseudomonadati</taxon>
        <taxon>Pseudomonadota</taxon>
        <taxon>Alphaproteobacteria</taxon>
        <taxon>Rhodobacterales</taxon>
        <taxon>Roseobacteraceae</taxon>
        <taxon>Sulfitobacter</taxon>
    </lineage>
</organism>
<dbReference type="GO" id="GO:0003677">
    <property type="term" value="F:DNA binding"/>
    <property type="evidence" value="ECO:0007669"/>
    <property type="project" value="UniProtKB-UniRule"/>
</dbReference>
<comment type="similarity">
    <text evidence="9">Belongs to the 'phage' integrase family. XerC subfamily.</text>
</comment>
<gene>
    <name evidence="9" type="primary">xerC</name>
    <name evidence="12" type="ORF">BOO69_09325</name>
</gene>
<dbReference type="PROSITE" id="PS51900">
    <property type="entry name" value="CB"/>
    <property type="match status" value="1"/>
</dbReference>
<feature type="active site" evidence="9">
    <location>
        <position position="257"/>
    </location>
</feature>
<feature type="domain" description="Tyr recombinase" evidence="10">
    <location>
        <begin position="109"/>
        <end position="302"/>
    </location>
</feature>
<keyword evidence="7 9" id="KW-0233">DNA recombination</keyword>
<feature type="active site" evidence="9">
    <location>
        <position position="280"/>
    </location>
</feature>
<dbReference type="PANTHER" id="PTHR30349:SF90">
    <property type="entry name" value="TYROSINE RECOMBINASE XERD"/>
    <property type="match status" value="1"/>
</dbReference>
<dbReference type="Gene3D" id="1.10.150.130">
    <property type="match status" value="1"/>
</dbReference>
<keyword evidence="13" id="KW-1185">Reference proteome</keyword>
<evidence type="ECO:0000256" key="7">
    <source>
        <dbReference type="ARBA" id="ARBA00023172"/>
    </source>
</evidence>
<dbReference type="InterPro" id="IPR050090">
    <property type="entry name" value="Tyrosine_recombinase_XerCD"/>
</dbReference>
<dbReference type="InterPro" id="IPR011010">
    <property type="entry name" value="DNA_brk_join_enz"/>
</dbReference>
<keyword evidence="8 9" id="KW-0131">Cell cycle</keyword>
<evidence type="ECO:0000256" key="6">
    <source>
        <dbReference type="ARBA" id="ARBA00023125"/>
    </source>
</evidence>
<accession>A0A1J0WHI3</accession>
<comment type="subunit">
    <text evidence="9">Forms a cyclic heterotetrameric complex composed of two molecules of XerC and two molecules of XerD.</text>
</comment>
<dbReference type="InterPro" id="IPR023009">
    <property type="entry name" value="Tyrosine_recombinase_XerC/XerD"/>
</dbReference>
<sequence length="324" mass="35792">MPTPTFHWISTFLEAQAAELGAATNTQLAYGRDLKDFDGFLARKHLDFASANRSAVEDYLVYCDSQGLAKSTRARRLSAIKQLYRFAFEEGLRSDNPAIQISGPGQEKRLPKILSETEVDALLEAARASGRSQSDQTRNTCLMELLYATGMRVSELVSLPIAATRGDPRLLLIMGKGGKERMVPLSPPARAALAEWLVLRDVLDEQARARRQPPSRFLFPSRGKLGHLTRHRFYLLIKEFAVSAGVDPKKVTPHTLRHAFATHLLANGADLRAIQTMLGHADVATTEIYTHVLEERLSELVLEHHPLADAGTPGSGRKVRGDGH</sequence>
<keyword evidence="5 9" id="KW-0229">DNA integration</keyword>
<reference evidence="12 13" key="1">
    <citation type="submission" date="2016-11" db="EMBL/GenBank/DDBJ databases">
        <title>Complete genome sequence of Sulfitobacter sp. AM1-D1, a toxic bacteria associated with marine dinoflagellate Alexandrium minutum in East China Sea.</title>
        <authorList>
            <person name="Yang Q."/>
            <person name="Zhang X."/>
            <person name="Tian X."/>
        </authorList>
    </citation>
    <scope>NUCLEOTIDE SEQUENCE [LARGE SCALE GENOMIC DNA]</scope>
    <source>
        <strain evidence="12 13">AM1-D1</strain>
    </source>
</reference>
<name>A0A1J0WHI3_9RHOB</name>
<evidence type="ECO:0000259" key="10">
    <source>
        <dbReference type="PROSITE" id="PS51898"/>
    </source>
</evidence>
<dbReference type="OrthoDB" id="9801717at2"/>
<feature type="active site" description="O-(3'-phospho-DNA)-tyrosine intermediate" evidence="9">
    <location>
        <position position="289"/>
    </location>
</feature>
<comment type="subcellular location">
    <subcellularLocation>
        <location evidence="1 9">Cytoplasm</location>
    </subcellularLocation>
</comment>
<feature type="active site" evidence="9">
    <location>
        <position position="254"/>
    </location>
</feature>
<dbReference type="GO" id="GO:0007059">
    <property type="term" value="P:chromosome segregation"/>
    <property type="evidence" value="ECO:0007669"/>
    <property type="project" value="UniProtKB-UniRule"/>
</dbReference>
<dbReference type="Pfam" id="PF00589">
    <property type="entry name" value="Phage_integrase"/>
    <property type="match status" value="1"/>
</dbReference>
<evidence type="ECO:0000259" key="11">
    <source>
        <dbReference type="PROSITE" id="PS51900"/>
    </source>
</evidence>
<evidence type="ECO:0000256" key="2">
    <source>
        <dbReference type="ARBA" id="ARBA00022490"/>
    </source>
</evidence>
<feature type="active site" evidence="9">
    <location>
        <position position="152"/>
    </location>
</feature>
<feature type="active site" evidence="9">
    <location>
        <position position="176"/>
    </location>
</feature>
<dbReference type="Proteomes" id="UP000181897">
    <property type="component" value="Chromosome"/>
</dbReference>
<dbReference type="GO" id="GO:0009037">
    <property type="term" value="F:tyrosine-based site-specific recombinase activity"/>
    <property type="evidence" value="ECO:0007669"/>
    <property type="project" value="UniProtKB-UniRule"/>
</dbReference>
<keyword evidence="3 9" id="KW-0132">Cell division</keyword>
<dbReference type="Pfam" id="PF02899">
    <property type="entry name" value="Phage_int_SAM_1"/>
    <property type="match status" value="1"/>
</dbReference>
<evidence type="ECO:0000256" key="5">
    <source>
        <dbReference type="ARBA" id="ARBA00022908"/>
    </source>
</evidence>
<keyword evidence="6 9" id="KW-0238">DNA-binding</keyword>
<proteinExistence type="inferred from homology"/>
<protein>
    <recommendedName>
        <fullName evidence="9">Tyrosine recombinase XerC</fullName>
    </recommendedName>
</protein>
<feature type="domain" description="Core-binding (CB)" evidence="11">
    <location>
        <begin position="3"/>
        <end position="88"/>
    </location>
</feature>
<evidence type="ECO:0000256" key="4">
    <source>
        <dbReference type="ARBA" id="ARBA00022829"/>
    </source>
</evidence>